<dbReference type="EMBL" id="RBNI01001290">
    <property type="protein sequence ID" value="RUP50638.1"/>
    <property type="molecule type" value="Genomic_DNA"/>
</dbReference>
<reference evidence="1 2" key="1">
    <citation type="journal article" date="2018" name="New Phytol.">
        <title>Phylogenomics of Endogonaceae and evolution of mycorrhizas within Mucoromycota.</title>
        <authorList>
            <person name="Chang Y."/>
            <person name="Desiro A."/>
            <person name="Na H."/>
            <person name="Sandor L."/>
            <person name="Lipzen A."/>
            <person name="Clum A."/>
            <person name="Barry K."/>
            <person name="Grigoriev I.V."/>
            <person name="Martin F.M."/>
            <person name="Stajich J.E."/>
            <person name="Smith M.E."/>
            <person name="Bonito G."/>
            <person name="Spatafora J.W."/>
        </authorList>
    </citation>
    <scope>NUCLEOTIDE SEQUENCE [LARGE SCALE GENOMIC DNA]</scope>
    <source>
        <strain evidence="1 2">GMNB39</strain>
    </source>
</reference>
<organism evidence="1 2">
    <name type="scientific">Jimgerdemannia flammicorona</name>
    <dbReference type="NCBI Taxonomy" id="994334"/>
    <lineage>
        <taxon>Eukaryota</taxon>
        <taxon>Fungi</taxon>
        <taxon>Fungi incertae sedis</taxon>
        <taxon>Mucoromycota</taxon>
        <taxon>Mucoromycotina</taxon>
        <taxon>Endogonomycetes</taxon>
        <taxon>Endogonales</taxon>
        <taxon>Endogonaceae</taxon>
        <taxon>Jimgerdemannia</taxon>
    </lineage>
</organism>
<name>A0A433DIF0_9FUNG</name>
<dbReference type="AlphaFoldDB" id="A0A433DIF0"/>
<keyword evidence="2" id="KW-1185">Reference proteome</keyword>
<comment type="caution">
    <text evidence="1">The sequence shown here is derived from an EMBL/GenBank/DDBJ whole genome shotgun (WGS) entry which is preliminary data.</text>
</comment>
<proteinExistence type="predicted"/>
<protein>
    <submittedName>
        <fullName evidence="1">Uncharacterized protein</fullName>
    </submittedName>
</protein>
<dbReference type="OrthoDB" id="391988at2759"/>
<gene>
    <name evidence="1" type="ORF">BC936DRAFT_138310</name>
</gene>
<evidence type="ECO:0000313" key="2">
    <source>
        <dbReference type="Proteomes" id="UP000268093"/>
    </source>
</evidence>
<sequence length="101" mass="11642">MKHVLVTWHHSDGVTGSQCVLPTRIMPEPTTDPFQEPTSTITRKPHRCNLHLEDVMIGLNRWPVDFSKPFAIFRECLKSKPGEEPVRYKFPTVQKPEDDST</sequence>
<accession>A0A433DIF0</accession>
<evidence type="ECO:0000313" key="1">
    <source>
        <dbReference type="EMBL" id="RUP50638.1"/>
    </source>
</evidence>
<dbReference type="Proteomes" id="UP000268093">
    <property type="component" value="Unassembled WGS sequence"/>
</dbReference>